<dbReference type="Gene3D" id="3.40.50.10890">
    <property type="match status" value="1"/>
</dbReference>
<dbReference type="Proteomes" id="UP000190961">
    <property type="component" value="Unassembled WGS sequence"/>
</dbReference>
<evidence type="ECO:0000313" key="4">
    <source>
        <dbReference type="EMBL" id="SKC64795.1"/>
    </source>
</evidence>
<protein>
    <submittedName>
        <fullName evidence="4">Metallo-beta-lactamase family protein</fullName>
    </submittedName>
</protein>
<dbReference type="Pfam" id="PF07521">
    <property type="entry name" value="RMMBL"/>
    <property type="match status" value="1"/>
</dbReference>
<reference evidence="4 5" key="1">
    <citation type="submission" date="2017-02" db="EMBL/GenBank/DDBJ databases">
        <authorList>
            <person name="Peterson S.W."/>
        </authorList>
    </citation>
    <scope>NUCLEOTIDE SEQUENCE [LARGE SCALE GENOMIC DNA]</scope>
    <source>
        <strain evidence="4 5">DSM 25262</strain>
    </source>
</reference>
<dbReference type="AlphaFoldDB" id="A0A1T5KMV0"/>
<evidence type="ECO:0000256" key="1">
    <source>
        <dbReference type="ARBA" id="ARBA00022801"/>
    </source>
</evidence>
<dbReference type="CDD" id="cd16295">
    <property type="entry name" value="TTHA0252-CPSF-like_MBL-fold"/>
    <property type="match status" value="1"/>
</dbReference>
<dbReference type="InterPro" id="IPR036866">
    <property type="entry name" value="RibonucZ/Hydroxyglut_hydro"/>
</dbReference>
<keyword evidence="1" id="KW-0378">Hydrolase</keyword>
<evidence type="ECO:0000313" key="5">
    <source>
        <dbReference type="Proteomes" id="UP000190961"/>
    </source>
</evidence>
<dbReference type="SMART" id="SM01027">
    <property type="entry name" value="Beta-Casp"/>
    <property type="match status" value="1"/>
</dbReference>
<keyword evidence="5" id="KW-1185">Reference proteome</keyword>
<dbReference type="SMART" id="SM00849">
    <property type="entry name" value="Lactamase_B"/>
    <property type="match status" value="1"/>
</dbReference>
<gene>
    <name evidence="4" type="ORF">SAMN05660236_2360</name>
</gene>
<dbReference type="RefSeq" id="WP_079686815.1">
    <property type="nucleotide sequence ID" value="NZ_FUZU01000001.1"/>
</dbReference>
<dbReference type="InterPro" id="IPR050698">
    <property type="entry name" value="MBL"/>
</dbReference>
<name>A0A1T5KMV0_9BACT</name>
<dbReference type="GO" id="GO:0004521">
    <property type="term" value="F:RNA endonuclease activity"/>
    <property type="evidence" value="ECO:0007669"/>
    <property type="project" value="TreeGrafter"/>
</dbReference>
<dbReference type="PANTHER" id="PTHR11203">
    <property type="entry name" value="CLEAVAGE AND POLYADENYLATION SPECIFICITY FACTOR FAMILY MEMBER"/>
    <property type="match status" value="1"/>
</dbReference>
<organism evidence="4 5">
    <name type="scientific">Ohtaekwangia koreensis</name>
    <dbReference type="NCBI Taxonomy" id="688867"/>
    <lineage>
        <taxon>Bacteria</taxon>
        <taxon>Pseudomonadati</taxon>
        <taxon>Bacteroidota</taxon>
        <taxon>Cytophagia</taxon>
        <taxon>Cytophagales</taxon>
        <taxon>Fulvivirgaceae</taxon>
        <taxon>Ohtaekwangia</taxon>
    </lineage>
</organism>
<dbReference type="GO" id="GO:0016787">
    <property type="term" value="F:hydrolase activity"/>
    <property type="evidence" value="ECO:0007669"/>
    <property type="project" value="UniProtKB-KW"/>
</dbReference>
<feature type="domain" description="Beta-Casp" evidence="3">
    <location>
        <begin position="253"/>
        <end position="376"/>
    </location>
</feature>
<evidence type="ECO:0000259" key="2">
    <source>
        <dbReference type="SMART" id="SM00849"/>
    </source>
</evidence>
<dbReference type="Pfam" id="PF10996">
    <property type="entry name" value="Beta-Casp"/>
    <property type="match status" value="1"/>
</dbReference>
<dbReference type="Gene3D" id="3.60.15.10">
    <property type="entry name" value="Ribonuclease Z/Hydroxyacylglutathione hydrolase-like"/>
    <property type="match status" value="1"/>
</dbReference>
<feature type="domain" description="Metallo-beta-lactamase" evidence="2">
    <location>
        <begin position="15"/>
        <end position="223"/>
    </location>
</feature>
<dbReference type="OrthoDB" id="9803916at2"/>
<dbReference type="InterPro" id="IPR022712">
    <property type="entry name" value="Beta_Casp"/>
</dbReference>
<dbReference type="Pfam" id="PF00753">
    <property type="entry name" value="Lactamase_B"/>
    <property type="match status" value="1"/>
</dbReference>
<dbReference type="EMBL" id="FUZU01000001">
    <property type="protein sequence ID" value="SKC64795.1"/>
    <property type="molecule type" value="Genomic_DNA"/>
</dbReference>
<evidence type="ECO:0000259" key="3">
    <source>
        <dbReference type="SMART" id="SM01027"/>
    </source>
</evidence>
<sequence>MNVQVKFLGGAGTVTGSRYLLDIGGFRMLFDCGLFQGLKELRLKNWDEFPVDPSTIHAVVISHAHIDHTGYLPRLVREGFSGSIYCTAPTAELMKIMLMDSAKLQEEEASYAARKGYSKHTEPKPLYTSQDVEHVFPLVKAYDYNETIKMDACADIIFRDAGHLLGSAITELFVHGDRQNKKIVFSGDLGRYHDPILHAPTAVEQTDILFIESTYGDKVSAAYDPQADLERIVNETFQRKGIVLIPAFAVGRTQLLLYYLCKLMREDKIPDVPVYIDSPMAISATSLYTTFRDYHKVNFSLSELAGNLETNMIVFVKTVQHSKTLNEVKTNAIIISSSGMMAGGRILHHLYHRLPREQDTVLISGYQAVGTRGRDLVDKKPSIRIFGTEVPVNCKVENVKSLSGHADRDELFRWMKNFTTKPKITFTVHGEDPGLTNYGNAIGKEFEWNVIKPKYQESFTLFEGI</sequence>
<dbReference type="InterPro" id="IPR001279">
    <property type="entry name" value="Metallo-B-lactamas"/>
</dbReference>
<proteinExistence type="predicted"/>
<accession>A0A1T5KMV0</accession>
<dbReference type="SUPFAM" id="SSF56281">
    <property type="entry name" value="Metallo-hydrolase/oxidoreductase"/>
    <property type="match status" value="1"/>
</dbReference>
<dbReference type="PANTHER" id="PTHR11203:SF37">
    <property type="entry name" value="INTEGRATOR COMPLEX SUBUNIT 11"/>
    <property type="match status" value="1"/>
</dbReference>
<dbReference type="InterPro" id="IPR011108">
    <property type="entry name" value="RMMBL"/>
</dbReference>